<gene>
    <name evidence="1" type="ORF">HDID_LOCUS6195</name>
    <name evidence="2" type="ORF">WMSIL1_LOCUS7663</name>
</gene>
<dbReference type="EMBL" id="UYSG01004481">
    <property type="protein sequence ID" value="VDL58513.1"/>
    <property type="molecule type" value="Genomic_DNA"/>
</dbReference>
<evidence type="ECO:0000313" key="3">
    <source>
        <dbReference type="Proteomes" id="UP000274504"/>
    </source>
</evidence>
<evidence type="ECO:0000313" key="2">
    <source>
        <dbReference type="EMBL" id="VUZ48285.1"/>
    </source>
</evidence>
<dbReference type="Proteomes" id="UP000321570">
    <property type="component" value="Unassembled WGS sequence"/>
</dbReference>
<evidence type="ECO:0000313" key="5">
    <source>
        <dbReference type="WBParaSite" id="HDID_0000619701-mRNA-1"/>
    </source>
</evidence>
<name>A0A0R3SMN2_HYMDI</name>
<accession>A0A0R3SMN2</accession>
<dbReference type="EMBL" id="CABIJS010000283">
    <property type="protein sequence ID" value="VUZ48285.1"/>
    <property type="molecule type" value="Genomic_DNA"/>
</dbReference>
<dbReference type="WBParaSite" id="HDID_0000619701-mRNA-1">
    <property type="protein sequence ID" value="HDID_0000619701-mRNA-1"/>
    <property type="gene ID" value="HDID_0000619701"/>
</dbReference>
<protein>
    <submittedName>
        <fullName evidence="5">TAZ-type domain-containing protein</fullName>
    </submittedName>
</protein>
<dbReference type="Proteomes" id="UP000274504">
    <property type="component" value="Unassembled WGS sequence"/>
</dbReference>
<reference evidence="1 3" key="2">
    <citation type="submission" date="2018-11" db="EMBL/GenBank/DDBJ databases">
        <authorList>
            <consortium name="Pathogen Informatics"/>
        </authorList>
    </citation>
    <scope>NUCLEOTIDE SEQUENCE [LARGE SCALE GENOMIC DNA]</scope>
</reference>
<reference evidence="2 4" key="3">
    <citation type="submission" date="2019-07" db="EMBL/GenBank/DDBJ databases">
        <authorList>
            <person name="Jastrzebski P J."/>
            <person name="Paukszto L."/>
            <person name="Jastrzebski P J."/>
        </authorList>
    </citation>
    <scope>NUCLEOTIDE SEQUENCE [LARGE SCALE GENOMIC DNA]</scope>
    <source>
        <strain evidence="2 4">WMS-il1</strain>
    </source>
</reference>
<dbReference type="AlphaFoldDB" id="A0A0R3SMN2"/>
<proteinExistence type="predicted"/>
<reference evidence="5" key="1">
    <citation type="submission" date="2017-02" db="UniProtKB">
        <authorList>
            <consortium name="WormBaseParasite"/>
        </authorList>
    </citation>
    <scope>IDENTIFICATION</scope>
</reference>
<keyword evidence="4" id="KW-1185">Reference proteome</keyword>
<evidence type="ECO:0000313" key="4">
    <source>
        <dbReference type="Proteomes" id="UP000321570"/>
    </source>
</evidence>
<evidence type="ECO:0000313" key="1">
    <source>
        <dbReference type="EMBL" id="VDL58513.1"/>
    </source>
</evidence>
<sequence length="119" mass="13525">MKLKSNRFVLKFARQCSEIHRFNSWKRLRDHIVRCMLQPALFEKMARDVTGIQSVSSTLHCGVCGGGVGFCLPRKTAPYCSDRLLPSKVFSRLCPGASIMIRSLRRWCGSLDSTIKFDL</sequence>
<organism evidence="5">
    <name type="scientific">Hymenolepis diminuta</name>
    <name type="common">Rat tapeworm</name>
    <dbReference type="NCBI Taxonomy" id="6216"/>
    <lineage>
        <taxon>Eukaryota</taxon>
        <taxon>Metazoa</taxon>
        <taxon>Spiralia</taxon>
        <taxon>Lophotrochozoa</taxon>
        <taxon>Platyhelminthes</taxon>
        <taxon>Cestoda</taxon>
        <taxon>Eucestoda</taxon>
        <taxon>Cyclophyllidea</taxon>
        <taxon>Hymenolepididae</taxon>
        <taxon>Hymenolepis</taxon>
    </lineage>
</organism>